<dbReference type="InterPro" id="IPR029061">
    <property type="entry name" value="THDP-binding"/>
</dbReference>
<dbReference type="FunFam" id="3.40.50.920:FF:000003">
    <property type="entry name" value="Transketolase"/>
    <property type="match status" value="1"/>
</dbReference>
<evidence type="ECO:0000256" key="12">
    <source>
        <dbReference type="ARBA" id="ARBA00022837"/>
    </source>
</evidence>
<comment type="cofactor">
    <cofactor evidence="5">
        <name>thiamine diphosphate</name>
        <dbReference type="ChEBI" id="CHEBI:58937"/>
    </cofactor>
</comment>
<evidence type="ECO:0000256" key="4">
    <source>
        <dbReference type="ARBA" id="ARBA00001946"/>
    </source>
</evidence>
<dbReference type="PANTHER" id="PTHR43522:SF2">
    <property type="entry name" value="TRANSKETOLASE 1-RELATED"/>
    <property type="match status" value="1"/>
</dbReference>
<comment type="subunit">
    <text evidence="8">Homodimer.</text>
</comment>
<dbReference type="Pfam" id="PF22613">
    <property type="entry name" value="Transketolase_C_1"/>
    <property type="match status" value="1"/>
</dbReference>
<comment type="cofactor">
    <cofactor evidence="1">
        <name>Ca(2+)</name>
        <dbReference type="ChEBI" id="CHEBI:29108"/>
    </cofactor>
</comment>
<dbReference type="SMART" id="SM00861">
    <property type="entry name" value="Transket_pyr"/>
    <property type="match status" value="1"/>
</dbReference>
<dbReference type="InterPro" id="IPR033247">
    <property type="entry name" value="Transketolase_fam"/>
</dbReference>
<comment type="cofactor">
    <cofactor evidence="4">
        <name>Mg(2+)</name>
        <dbReference type="ChEBI" id="CHEBI:18420"/>
    </cofactor>
</comment>
<proteinExistence type="inferred from homology"/>
<evidence type="ECO:0000313" key="18">
    <source>
        <dbReference type="Proteomes" id="UP000461585"/>
    </source>
</evidence>
<evidence type="ECO:0000256" key="15">
    <source>
        <dbReference type="ARBA" id="ARBA00049473"/>
    </source>
</evidence>
<evidence type="ECO:0000256" key="3">
    <source>
        <dbReference type="ARBA" id="ARBA00001941"/>
    </source>
</evidence>
<protein>
    <recommendedName>
        <fullName evidence="9">transketolase</fullName>
        <ecNumber evidence="9">2.2.1.1</ecNumber>
    </recommendedName>
</protein>
<dbReference type="SUPFAM" id="SSF52922">
    <property type="entry name" value="TK C-terminal domain-like"/>
    <property type="match status" value="1"/>
</dbReference>
<evidence type="ECO:0000256" key="8">
    <source>
        <dbReference type="ARBA" id="ARBA00011738"/>
    </source>
</evidence>
<feature type="domain" description="Transketolase-like pyrimidine-binding" evidence="16">
    <location>
        <begin position="16"/>
        <end position="187"/>
    </location>
</feature>
<dbReference type="PROSITE" id="PS00802">
    <property type="entry name" value="TRANSKETOLASE_2"/>
    <property type="match status" value="1"/>
</dbReference>
<reference evidence="17 18" key="1">
    <citation type="submission" date="2020-01" db="EMBL/GenBank/DDBJ databases">
        <title>Anaeroalcalibacter tamaniensis gen. nov., sp. nov., moderately halophilic strictly anaerobic fermenter bacterium from mud volcano of Taman peninsula.</title>
        <authorList>
            <person name="Frolova A."/>
            <person name="Merkel A.Y."/>
            <person name="Slobodkin A.I."/>
        </authorList>
    </citation>
    <scope>NUCLEOTIDE SEQUENCE [LARGE SCALE GENOMIC DNA]</scope>
    <source>
        <strain evidence="17 18">F-3ap</strain>
    </source>
</reference>
<keyword evidence="13" id="KW-0460">Magnesium</keyword>
<evidence type="ECO:0000259" key="16">
    <source>
        <dbReference type="SMART" id="SM00861"/>
    </source>
</evidence>
<dbReference type="SUPFAM" id="SSF52518">
    <property type="entry name" value="Thiamin diphosphate-binding fold (THDP-binding)"/>
    <property type="match status" value="1"/>
</dbReference>
<accession>A0A7X5HT10</accession>
<organism evidence="17 18">
    <name type="scientific">Anaerotalea alkaliphila</name>
    <dbReference type="NCBI Taxonomy" id="2662126"/>
    <lineage>
        <taxon>Bacteria</taxon>
        <taxon>Bacillati</taxon>
        <taxon>Bacillota</taxon>
        <taxon>Clostridia</taxon>
        <taxon>Eubacteriales</taxon>
        <taxon>Anaerotalea</taxon>
    </lineage>
</organism>
<dbReference type="PANTHER" id="PTHR43522">
    <property type="entry name" value="TRANSKETOLASE"/>
    <property type="match status" value="1"/>
</dbReference>
<dbReference type="GO" id="GO:0004802">
    <property type="term" value="F:transketolase activity"/>
    <property type="evidence" value="ECO:0007669"/>
    <property type="project" value="UniProtKB-EC"/>
</dbReference>
<dbReference type="InterPro" id="IPR020826">
    <property type="entry name" value="Transketolase_BS"/>
</dbReference>
<dbReference type="EMBL" id="JAAEEH010000001">
    <property type="protein sequence ID" value="NDL66127.1"/>
    <property type="molecule type" value="Genomic_DNA"/>
</dbReference>
<dbReference type="EC" id="2.2.1.1" evidence="9"/>
<evidence type="ECO:0000256" key="14">
    <source>
        <dbReference type="ARBA" id="ARBA00023052"/>
    </source>
</evidence>
<evidence type="ECO:0000256" key="10">
    <source>
        <dbReference type="ARBA" id="ARBA00022679"/>
    </source>
</evidence>
<evidence type="ECO:0000313" key="17">
    <source>
        <dbReference type="EMBL" id="NDL66127.1"/>
    </source>
</evidence>
<evidence type="ECO:0000256" key="1">
    <source>
        <dbReference type="ARBA" id="ARBA00001913"/>
    </source>
</evidence>
<comment type="cofactor">
    <cofactor evidence="3">
        <name>Co(2+)</name>
        <dbReference type="ChEBI" id="CHEBI:48828"/>
    </cofactor>
</comment>
<comment type="cofactor">
    <cofactor evidence="2">
        <name>Mn(2+)</name>
        <dbReference type="ChEBI" id="CHEBI:29035"/>
    </cofactor>
</comment>
<name>A0A7X5HT10_9FIRM</name>
<feature type="non-terminal residue" evidence="17">
    <location>
        <position position="1"/>
    </location>
</feature>
<keyword evidence="12" id="KW-0106">Calcium</keyword>
<dbReference type="Pfam" id="PF02779">
    <property type="entry name" value="Transket_pyr"/>
    <property type="match status" value="1"/>
</dbReference>
<dbReference type="CDD" id="cd07033">
    <property type="entry name" value="TPP_PYR_DXS_TK_like"/>
    <property type="match status" value="1"/>
</dbReference>
<keyword evidence="10" id="KW-0808">Transferase</keyword>
<dbReference type="InterPro" id="IPR005475">
    <property type="entry name" value="Transketolase-like_Pyr-bd"/>
</dbReference>
<evidence type="ECO:0000256" key="6">
    <source>
        <dbReference type="ARBA" id="ARBA00002931"/>
    </source>
</evidence>
<evidence type="ECO:0000256" key="2">
    <source>
        <dbReference type="ARBA" id="ARBA00001936"/>
    </source>
</evidence>
<dbReference type="GO" id="GO:0006098">
    <property type="term" value="P:pentose-phosphate shunt"/>
    <property type="evidence" value="ECO:0007669"/>
    <property type="project" value="TreeGrafter"/>
</dbReference>
<gene>
    <name evidence="17" type="ORF">GXN74_00005</name>
</gene>
<dbReference type="Gene3D" id="3.40.50.970">
    <property type="match status" value="1"/>
</dbReference>
<dbReference type="InterPro" id="IPR009014">
    <property type="entry name" value="Transketo_C/PFOR_II"/>
</dbReference>
<evidence type="ECO:0000256" key="7">
    <source>
        <dbReference type="ARBA" id="ARBA00007131"/>
    </source>
</evidence>
<dbReference type="AlphaFoldDB" id="A0A7X5HT10"/>
<comment type="function">
    <text evidence="6">Catalyzes the transfer of a two-carbon ketol group from a ketose donor to an aldose acceptor, via a covalent intermediate with the cofactor thiamine pyrophosphate.</text>
</comment>
<keyword evidence="11" id="KW-0479">Metal-binding</keyword>
<dbReference type="Gene3D" id="3.40.50.920">
    <property type="match status" value="1"/>
</dbReference>
<comment type="catalytic activity">
    <reaction evidence="15">
        <text>D-sedoheptulose 7-phosphate + D-glyceraldehyde 3-phosphate = aldehydo-D-ribose 5-phosphate + D-xylulose 5-phosphate</text>
        <dbReference type="Rhea" id="RHEA:10508"/>
        <dbReference type="ChEBI" id="CHEBI:57483"/>
        <dbReference type="ChEBI" id="CHEBI:57737"/>
        <dbReference type="ChEBI" id="CHEBI:58273"/>
        <dbReference type="ChEBI" id="CHEBI:59776"/>
        <dbReference type="EC" id="2.2.1.1"/>
    </reaction>
</comment>
<keyword evidence="14" id="KW-0786">Thiamine pyrophosphate</keyword>
<evidence type="ECO:0000256" key="5">
    <source>
        <dbReference type="ARBA" id="ARBA00001964"/>
    </source>
</evidence>
<dbReference type="RefSeq" id="WP_281355193.1">
    <property type="nucleotide sequence ID" value="NZ_JAAEEH010000001.1"/>
</dbReference>
<dbReference type="Proteomes" id="UP000461585">
    <property type="component" value="Unassembled WGS sequence"/>
</dbReference>
<evidence type="ECO:0000256" key="13">
    <source>
        <dbReference type="ARBA" id="ARBA00022842"/>
    </source>
</evidence>
<comment type="caution">
    <text evidence="17">The sequence shown here is derived from an EMBL/GenBank/DDBJ whole genome shotgun (WGS) entry which is preliminary data.</text>
</comment>
<evidence type="ECO:0000256" key="11">
    <source>
        <dbReference type="ARBA" id="ARBA00022723"/>
    </source>
</evidence>
<dbReference type="FunFam" id="3.40.50.970:FF:000045">
    <property type="entry name" value="Transketolase"/>
    <property type="match status" value="1"/>
</dbReference>
<sequence>LGLDRELEGACPAGAQATRVSSHGVLNRLAEKVPNLIGGAADLAPSTKTTMEGRGHFTPGDHGGANLHFGVREHAMAAMANGIALHGGLVPYVAGFFVFSDYMKPAMRLSALMGLPVTYVFTHDSIGVGEDGPTHQPVEHLAMLRGIPNFNTIRPADYRETEAAWRVALSSTSTPTALVLSRQNLPQYEGSGEGLYKGAYVLKESPGEAEVVLVASGSEVELVHQAAALLEEEGIGTRVVSMPSWFLFETQPEAYRKSVLPDELPILAVEAASPLGWHKYAGSGGKVLGIETFGVSGPADQVYGQMGLTVEHVAAEARALCKRR</sequence>
<comment type="similarity">
    <text evidence="7">Belongs to the transketolase family.</text>
</comment>
<dbReference type="InterPro" id="IPR055152">
    <property type="entry name" value="Transketolase-like_C_2"/>
</dbReference>
<dbReference type="GO" id="GO:0046872">
    <property type="term" value="F:metal ion binding"/>
    <property type="evidence" value="ECO:0007669"/>
    <property type="project" value="UniProtKB-KW"/>
</dbReference>
<keyword evidence="18" id="KW-1185">Reference proteome</keyword>
<evidence type="ECO:0000256" key="9">
    <source>
        <dbReference type="ARBA" id="ARBA00013152"/>
    </source>
</evidence>
<dbReference type="GO" id="GO:0005829">
    <property type="term" value="C:cytosol"/>
    <property type="evidence" value="ECO:0007669"/>
    <property type="project" value="TreeGrafter"/>
</dbReference>